<keyword evidence="5" id="KW-0560">Oxidoreductase</keyword>
<dbReference type="OrthoDB" id="9766796at2"/>
<dbReference type="RefSeq" id="WP_008038355.1">
    <property type="nucleotide sequence ID" value="NZ_JH725147.1"/>
</dbReference>
<accession>J1K141</accession>
<proteinExistence type="inferred from homology"/>
<comment type="similarity">
    <text evidence="2">Belongs to the FAD-dependent glycerol-3-phosphate dehydrogenase family.</text>
</comment>
<keyword evidence="9" id="KW-1185">Reference proteome</keyword>
<dbReference type="SUPFAM" id="SSF51905">
    <property type="entry name" value="FAD/NAD(P)-binding domain"/>
    <property type="match status" value="1"/>
</dbReference>
<evidence type="ECO:0000256" key="1">
    <source>
        <dbReference type="ARBA" id="ARBA00001974"/>
    </source>
</evidence>
<dbReference type="Gene3D" id="1.10.8.870">
    <property type="entry name" value="Alpha-glycerophosphate oxidase, cap domain"/>
    <property type="match status" value="1"/>
</dbReference>
<dbReference type="InterPro" id="IPR038299">
    <property type="entry name" value="DAO_C_sf"/>
</dbReference>
<dbReference type="PANTHER" id="PTHR11985:SF15">
    <property type="entry name" value="GLYCEROL-3-PHOSPHATE DEHYDROGENASE, MITOCHONDRIAL"/>
    <property type="match status" value="1"/>
</dbReference>
<dbReference type="Pfam" id="PF16901">
    <property type="entry name" value="DAO_C"/>
    <property type="match status" value="1"/>
</dbReference>
<evidence type="ECO:0008006" key="10">
    <source>
        <dbReference type="Google" id="ProtNLM"/>
    </source>
</evidence>
<evidence type="ECO:0000256" key="2">
    <source>
        <dbReference type="ARBA" id="ARBA00007330"/>
    </source>
</evidence>
<evidence type="ECO:0000256" key="3">
    <source>
        <dbReference type="ARBA" id="ARBA00022630"/>
    </source>
</evidence>
<dbReference type="Gene3D" id="3.50.50.60">
    <property type="entry name" value="FAD/NAD(P)-binding domain"/>
    <property type="match status" value="1"/>
</dbReference>
<evidence type="ECO:0000256" key="5">
    <source>
        <dbReference type="ARBA" id="ARBA00023002"/>
    </source>
</evidence>
<organism evidence="8 9">
    <name type="scientific">Bartonella tamiae Th239</name>
    <dbReference type="NCBI Taxonomy" id="1094558"/>
    <lineage>
        <taxon>Bacteria</taxon>
        <taxon>Pseudomonadati</taxon>
        <taxon>Pseudomonadota</taxon>
        <taxon>Alphaproteobacteria</taxon>
        <taxon>Hyphomicrobiales</taxon>
        <taxon>Bartonellaceae</taxon>
        <taxon>Bartonella</taxon>
    </lineage>
</organism>
<feature type="domain" description="Alpha-glycerophosphate oxidase C-terminal" evidence="7">
    <location>
        <begin position="381"/>
        <end position="500"/>
    </location>
</feature>
<evidence type="ECO:0000313" key="8">
    <source>
        <dbReference type="EMBL" id="EJF90770.1"/>
    </source>
</evidence>
<dbReference type="PANTHER" id="PTHR11985">
    <property type="entry name" value="GLYCEROL-3-PHOSPHATE DEHYDROGENASE"/>
    <property type="match status" value="1"/>
</dbReference>
<dbReference type="Gene3D" id="6.10.250.1890">
    <property type="match status" value="1"/>
</dbReference>
<dbReference type="InterPro" id="IPR031656">
    <property type="entry name" value="DAO_C"/>
</dbReference>
<gene>
    <name evidence="8" type="ORF">ME5_00638</name>
</gene>
<dbReference type="PROSITE" id="PS00978">
    <property type="entry name" value="FAD_G3PDH_2"/>
    <property type="match status" value="1"/>
</dbReference>
<dbReference type="AlphaFoldDB" id="J1K141"/>
<keyword evidence="3" id="KW-0285">Flavoprotein</keyword>
<dbReference type="Proteomes" id="UP000008952">
    <property type="component" value="Unassembled WGS sequence"/>
</dbReference>
<dbReference type="HOGENOM" id="CLU_015740_5_0_5"/>
<comment type="caution">
    <text evidence="8">The sequence shown here is derived from an EMBL/GenBank/DDBJ whole genome shotgun (WGS) entry which is preliminary data.</text>
</comment>
<dbReference type="PRINTS" id="PR01001">
    <property type="entry name" value="FADG3PDH"/>
</dbReference>
<dbReference type="NCBIfam" id="NF008899">
    <property type="entry name" value="PRK12266.1"/>
    <property type="match status" value="1"/>
</dbReference>
<dbReference type="GO" id="GO:0046168">
    <property type="term" value="P:glycerol-3-phosphate catabolic process"/>
    <property type="evidence" value="ECO:0007669"/>
    <property type="project" value="TreeGrafter"/>
</dbReference>
<dbReference type="InterPro" id="IPR006076">
    <property type="entry name" value="FAD-dep_OxRdtase"/>
</dbReference>
<name>J1K141_9HYPH</name>
<dbReference type="NCBIfam" id="NF009906">
    <property type="entry name" value="PRK13369.1"/>
    <property type="match status" value="1"/>
</dbReference>
<evidence type="ECO:0000259" key="7">
    <source>
        <dbReference type="Pfam" id="PF16901"/>
    </source>
</evidence>
<evidence type="ECO:0000259" key="6">
    <source>
        <dbReference type="Pfam" id="PF01266"/>
    </source>
</evidence>
<dbReference type="InterPro" id="IPR036188">
    <property type="entry name" value="FAD/NAD-bd_sf"/>
</dbReference>
<dbReference type="STRING" id="1094558.ME5_00638"/>
<feature type="domain" description="FAD dependent oxidoreductase" evidence="6">
    <location>
        <begin position="5"/>
        <end position="324"/>
    </location>
</feature>
<protein>
    <recommendedName>
        <fullName evidence="10">Glycerol-3-phosphate dehydrogenase</fullName>
    </recommendedName>
</protein>
<dbReference type="GO" id="GO:0004368">
    <property type="term" value="F:glycerol-3-phosphate dehydrogenase (quinone) activity"/>
    <property type="evidence" value="ECO:0007669"/>
    <property type="project" value="InterPro"/>
</dbReference>
<dbReference type="Pfam" id="PF01266">
    <property type="entry name" value="DAO"/>
    <property type="match status" value="1"/>
</dbReference>
<dbReference type="InterPro" id="IPR000447">
    <property type="entry name" value="G3P_DH_FAD-dep"/>
</dbReference>
<dbReference type="eggNOG" id="COG0578">
    <property type="taxonomic scope" value="Bacteria"/>
</dbReference>
<dbReference type="EMBL" id="AIMB01000006">
    <property type="protein sequence ID" value="EJF90770.1"/>
    <property type="molecule type" value="Genomic_DNA"/>
</dbReference>
<comment type="cofactor">
    <cofactor evidence="1">
        <name>FAD</name>
        <dbReference type="ChEBI" id="CHEBI:57692"/>
    </cofactor>
</comment>
<keyword evidence="4" id="KW-0274">FAD</keyword>
<dbReference type="PATRIC" id="fig|1094558.3.peg.698"/>
<dbReference type="Gene3D" id="3.30.9.10">
    <property type="entry name" value="D-Amino Acid Oxidase, subunit A, domain 2"/>
    <property type="match status" value="1"/>
</dbReference>
<evidence type="ECO:0000313" key="9">
    <source>
        <dbReference type="Proteomes" id="UP000008952"/>
    </source>
</evidence>
<sequence length="506" mass="58003">MDYEIFIIGGGVNGCGLARDAAGRKFKVGLAEMNDVASATSSASTKLIHGGLRYLEHYAFKLVSHALKEREILWRIAPHIVHPIRFLLPHHKGLRPAWLLRTGLFLYDHIGGRKELPTTRTINFHDVYGEPLKDIYKKGFEYSDAQVDDSRLVILNARSASELGATIMTRTEVISLKRHTDHWLITLKNKRTDQIFTVTSAFIANMAGPWINYIMQDVYSSDQHPPIRLVKGSHIVVKKLYDHDRAYIFQNSDGRIIFAIPYHHDFTLIGTTDLDYKDDISNIEISDQEISYIIDAANEYFKKPITREEIIWSYAGVRPLYDDDASKAQEATRDYVLKLIDDDTLAPMLNAYGGKITTYRKLAEDAMNFVEDHFGKREPSWTAKEPLPGGNFPHNDIEEVKKGIAVNVPTLDAFTIRRVAENYGTQAILIFKNNAENFGQNFGHGLYQIEVDWLIKEEWALTAEDILWRRTKLGLWFNKKEIKKLDEYVNNIVKDDNNLKDKDKNL</sequence>
<reference evidence="8 9" key="1">
    <citation type="submission" date="2012-03" db="EMBL/GenBank/DDBJ databases">
        <title>The Genome Sequence of Bartonella tamiae Th239.</title>
        <authorList>
            <consortium name="The Broad Institute Genome Sequencing Platform"/>
            <consortium name="The Broad Institute Genome Sequencing Center for Infectious Disease"/>
            <person name="Feldgarden M."/>
            <person name="Kirby J."/>
            <person name="Kosoy M."/>
            <person name="Birtles R."/>
            <person name="Probert W.S."/>
            <person name="Chiaraviglio L."/>
            <person name="Young S.K."/>
            <person name="Zeng Q."/>
            <person name="Gargeya S."/>
            <person name="Fitzgerald M."/>
            <person name="Haas B."/>
            <person name="Abouelleil A."/>
            <person name="Alvarado L."/>
            <person name="Arachchi H.M."/>
            <person name="Berlin A."/>
            <person name="Chapman S.B."/>
            <person name="Gearin G."/>
            <person name="Goldberg J."/>
            <person name="Griggs A."/>
            <person name="Gujja S."/>
            <person name="Hansen M."/>
            <person name="Heiman D."/>
            <person name="Howarth C."/>
            <person name="Larimer J."/>
            <person name="Lui A."/>
            <person name="MacDonald P.J.P."/>
            <person name="McCowen C."/>
            <person name="Montmayeur A."/>
            <person name="Murphy C."/>
            <person name="Neiman D."/>
            <person name="Pearson M."/>
            <person name="Priest M."/>
            <person name="Roberts A."/>
            <person name="Saif S."/>
            <person name="Shea T."/>
            <person name="Sisk P."/>
            <person name="Stolte C."/>
            <person name="Sykes S."/>
            <person name="Wortman J."/>
            <person name="Nusbaum C."/>
            <person name="Birren B."/>
        </authorList>
    </citation>
    <scope>NUCLEOTIDE SEQUENCE [LARGE SCALE GENOMIC DNA]</scope>
    <source>
        <strain evidence="8 9">Th239</strain>
    </source>
</reference>
<evidence type="ECO:0000256" key="4">
    <source>
        <dbReference type="ARBA" id="ARBA00022827"/>
    </source>
</evidence>